<dbReference type="SUPFAM" id="SSF52743">
    <property type="entry name" value="Subtilisin-like"/>
    <property type="match status" value="1"/>
</dbReference>
<dbReference type="CDD" id="cd04852">
    <property type="entry name" value="Peptidases_S8_3"/>
    <property type="match status" value="1"/>
</dbReference>
<reference evidence="11" key="1">
    <citation type="submission" date="2024-03" db="EMBL/GenBank/DDBJ databases">
        <title>WGS assembly of Saponaria officinalis var. Norfolk2.</title>
        <authorList>
            <person name="Jenkins J."/>
            <person name="Shu S."/>
            <person name="Grimwood J."/>
            <person name="Barry K."/>
            <person name="Goodstein D."/>
            <person name="Schmutz J."/>
            <person name="Leebens-Mack J."/>
            <person name="Osbourn A."/>
        </authorList>
    </citation>
    <scope>NUCLEOTIDE SEQUENCE [LARGE SCALE GENOMIC DNA]</scope>
    <source>
        <strain evidence="11">JIC</strain>
    </source>
</reference>
<evidence type="ECO:0000259" key="9">
    <source>
        <dbReference type="Pfam" id="PF05922"/>
    </source>
</evidence>
<dbReference type="EMBL" id="JBDFQZ010000001">
    <property type="protein sequence ID" value="KAK9757250.1"/>
    <property type="molecule type" value="Genomic_DNA"/>
</dbReference>
<evidence type="ECO:0000256" key="6">
    <source>
        <dbReference type="PIRSR" id="PIRSR615500-1"/>
    </source>
</evidence>
<evidence type="ECO:0000256" key="2">
    <source>
        <dbReference type="ARBA" id="ARBA00022670"/>
    </source>
</evidence>
<evidence type="ECO:0000256" key="7">
    <source>
        <dbReference type="PROSITE-ProRule" id="PRU01240"/>
    </source>
</evidence>
<dbReference type="InterPro" id="IPR041469">
    <property type="entry name" value="Subtilisin-like_FN3"/>
</dbReference>
<feature type="domain" description="Peptidase S8/S53" evidence="8">
    <location>
        <begin position="73"/>
        <end position="497"/>
    </location>
</feature>
<dbReference type="Pfam" id="PF05922">
    <property type="entry name" value="Inhibitor_I9"/>
    <property type="match status" value="1"/>
</dbReference>
<feature type="active site" description="Charge relay system" evidence="6 7">
    <location>
        <position position="135"/>
    </location>
</feature>
<proteinExistence type="inferred from homology"/>
<dbReference type="Gene3D" id="3.30.70.80">
    <property type="entry name" value="Peptidase S8 propeptide/proteinase inhibitor I9"/>
    <property type="match status" value="1"/>
</dbReference>
<dbReference type="InterPro" id="IPR034197">
    <property type="entry name" value="Peptidases_S8_3"/>
</dbReference>
<dbReference type="Gene3D" id="3.40.50.200">
    <property type="entry name" value="Peptidase S8/S53 domain"/>
    <property type="match status" value="1"/>
</dbReference>
<gene>
    <name evidence="11" type="ORF">RND81_01G151700</name>
</gene>
<keyword evidence="5 7" id="KW-0720">Serine protease</keyword>
<feature type="domain" description="Inhibitor I9" evidence="9">
    <location>
        <begin position="4"/>
        <end position="51"/>
    </location>
</feature>
<dbReference type="PRINTS" id="PR00723">
    <property type="entry name" value="SUBTILISIN"/>
</dbReference>
<evidence type="ECO:0000259" key="8">
    <source>
        <dbReference type="Pfam" id="PF00082"/>
    </source>
</evidence>
<evidence type="ECO:0000259" key="10">
    <source>
        <dbReference type="Pfam" id="PF17766"/>
    </source>
</evidence>
<keyword evidence="2 7" id="KW-0645">Protease</keyword>
<feature type="domain" description="Subtilisin-like protease fibronectin type-III" evidence="10">
    <location>
        <begin position="555"/>
        <end position="656"/>
    </location>
</feature>
<dbReference type="PANTHER" id="PTHR10795">
    <property type="entry name" value="PROPROTEIN CONVERTASE SUBTILISIN/KEXIN"/>
    <property type="match status" value="1"/>
</dbReference>
<evidence type="ECO:0000313" key="11">
    <source>
        <dbReference type="EMBL" id="KAK9757250.1"/>
    </source>
</evidence>
<feature type="active site" description="Charge relay system" evidence="6 7">
    <location>
        <position position="446"/>
    </location>
</feature>
<evidence type="ECO:0008006" key="13">
    <source>
        <dbReference type="Google" id="ProtNLM"/>
    </source>
</evidence>
<sequence>MMKESPKDSLIRSYGKSFDGFSAKLTEKESQTLKKMKGVVSVFPSRTLKPHTTRSWDFLGLPEPTPEQQSAESNVIVGVFDSGIWPESPSFDDSGCSPPPQHWKGVCQGGQNFTCNKKIIGVRTYMKDAKDYTGHGSHSASIMAGKKSDNTNFYGIGNGVARGGVPFSKIAIYKVCDTSNCADSNILAAFDDAIADGVDVISVSLGRLPDVFYNDVVAIGSFHATEKGILTVQSAGNSDIVGSVAPWIFSVAASTIDRRIVTKLVLGNGANFWGKSVNSFAMENDKYPLVHLKINISIKPTPMWDEIPVNGKIVLLDTTRYIDYFFSINAAGVVSRVDAADQASYVVPGPVVMLEASQFDAVLSYLNTSPNPEGKILKSEIVNDTSAPVVASYSSKGPNQVAFDILKPDITAPGVDILAAYSPLANVTKFPGDTRRASYNILTGTSVACPFVAATAAYVKSQHPNWSPSAIKSAIMTTSQPMSKWQNPKSEFAYGAGHLNPTAATNPGLVYEITRDEYIIFMCKLNYTKEQIDTIARNESFSCPQSSAWKYTPTDVNYPAMLIMLNILHATEPFTVGFQRTVTNVGFAKSTYTSKIESDDNIKVTVEPSTLSFSSLNEEMSFIVTLTGQGLSRGVLYSATLVWSDGTHSVRSPIGVYT</sequence>
<accession>A0AAW1NIW4</accession>
<keyword evidence="12" id="KW-1185">Reference proteome</keyword>
<comment type="similarity">
    <text evidence="1 7">Belongs to the peptidase S8 family.</text>
</comment>
<dbReference type="Gene3D" id="2.60.40.2310">
    <property type="match status" value="1"/>
</dbReference>
<dbReference type="CDD" id="cd02120">
    <property type="entry name" value="PA_subtilisin_like"/>
    <property type="match status" value="1"/>
</dbReference>
<dbReference type="GO" id="GO:0004252">
    <property type="term" value="F:serine-type endopeptidase activity"/>
    <property type="evidence" value="ECO:0007669"/>
    <property type="project" value="UniProtKB-UniRule"/>
</dbReference>
<evidence type="ECO:0000256" key="4">
    <source>
        <dbReference type="ARBA" id="ARBA00022801"/>
    </source>
</evidence>
<dbReference type="InterPro" id="IPR037045">
    <property type="entry name" value="S8pro/Inhibitor_I9_sf"/>
</dbReference>
<dbReference type="Pfam" id="PF17766">
    <property type="entry name" value="fn3_6"/>
    <property type="match status" value="1"/>
</dbReference>
<dbReference type="InterPro" id="IPR010259">
    <property type="entry name" value="S8pro/Inhibitor_I9"/>
</dbReference>
<keyword evidence="4 7" id="KW-0378">Hydrolase</keyword>
<dbReference type="InterPro" id="IPR000209">
    <property type="entry name" value="Peptidase_S8/S53_dom"/>
</dbReference>
<dbReference type="PROSITE" id="PS51892">
    <property type="entry name" value="SUBTILASE"/>
    <property type="match status" value="1"/>
</dbReference>
<organism evidence="11 12">
    <name type="scientific">Saponaria officinalis</name>
    <name type="common">Common soapwort</name>
    <name type="synonym">Lychnis saponaria</name>
    <dbReference type="NCBI Taxonomy" id="3572"/>
    <lineage>
        <taxon>Eukaryota</taxon>
        <taxon>Viridiplantae</taxon>
        <taxon>Streptophyta</taxon>
        <taxon>Embryophyta</taxon>
        <taxon>Tracheophyta</taxon>
        <taxon>Spermatophyta</taxon>
        <taxon>Magnoliopsida</taxon>
        <taxon>eudicotyledons</taxon>
        <taxon>Gunneridae</taxon>
        <taxon>Pentapetalae</taxon>
        <taxon>Caryophyllales</taxon>
        <taxon>Caryophyllaceae</taxon>
        <taxon>Caryophylleae</taxon>
        <taxon>Saponaria</taxon>
    </lineage>
</organism>
<dbReference type="Pfam" id="PF00082">
    <property type="entry name" value="Peptidase_S8"/>
    <property type="match status" value="1"/>
</dbReference>
<dbReference type="PROSITE" id="PS00138">
    <property type="entry name" value="SUBTILASE_SER"/>
    <property type="match status" value="1"/>
</dbReference>
<keyword evidence="3" id="KW-0732">Signal</keyword>
<feature type="active site" description="Charge relay system" evidence="6 7">
    <location>
        <position position="81"/>
    </location>
</feature>
<dbReference type="InterPro" id="IPR023828">
    <property type="entry name" value="Peptidase_S8_Ser-AS"/>
</dbReference>
<evidence type="ECO:0000256" key="5">
    <source>
        <dbReference type="ARBA" id="ARBA00022825"/>
    </source>
</evidence>
<dbReference type="Proteomes" id="UP001443914">
    <property type="component" value="Unassembled WGS sequence"/>
</dbReference>
<evidence type="ECO:0000313" key="12">
    <source>
        <dbReference type="Proteomes" id="UP001443914"/>
    </source>
</evidence>
<protein>
    <recommendedName>
        <fullName evidence="13">Cucumisin</fullName>
    </recommendedName>
</protein>
<evidence type="ECO:0000256" key="3">
    <source>
        <dbReference type="ARBA" id="ARBA00022729"/>
    </source>
</evidence>
<name>A0AAW1NIW4_SAPOF</name>
<comment type="caution">
    <text evidence="11">The sequence shown here is derived from an EMBL/GenBank/DDBJ whole genome shotgun (WGS) entry which is preliminary data.</text>
</comment>
<dbReference type="GO" id="GO:0006508">
    <property type="term" value="P:proteolysis"/>
    <property type="evidence" value="ECO:0007669"/>
    <property type="project" value="UniProtKB-KW"/>
</dbReference>
<dbReference type="InterPro" id="IPR015500">
    <property type="entry name" value="Peptidase_S8_subtilisin-rel"/>
</dbReference>
<dbReference type="InterPro" id="IPR036852">
    <property type="entry name" value="Peptidase_S8/S53_dom_sf"/>
</dbReference>
<evidence type="ECO:0000256" key="1">
    <source>
        <dbReference type="ARBA" id="ARBA00011073"/>
    </source>
</evidence>
<dbReference type="AlphaFoldDB" id="A0AAW1NIW4"/>
<dbReference type="InterPro" id="IPR045051">
    <property type="entry name" value="SBT"/>
</dbReference>
<dbReference type="Gene3D" id="3.50.30.30">
    <property type="match status" value="1"/>
</dbReference>